<gene>
    <name evidence="2" type="primary">VvCHDh000004_1142</name>
    <name evidence="2" type="ORF">CK203_081232</name>
</gene>
<protein>
    <submittedName>
        <fullName evidence="2">Putative ribonuclease H protein</fullName>
    </submittedName>
</protein>
<evidence type="ECO:0000313" key="2">
    <source>
        <dbReference type="EMBL" id="RVW32493.1"/>
    </source>
</evidence>
<dbReference type="Proteomes" id="UP000288805">
    <property type="component" value="Unassembled WGS sequence"/>
</dbReference>
<dbReference type="PANTHER" id="PTHR33116">
    <property type="entry name" value="REVERSE TRANSCRIPTASE ZINC-BINDING DOMAIN-CONTAINING PROTEIN-RELATED-RELATED"/>
    <property type="match status" value="1"/>
</dbReference>
<proteinExistence type="predicted"/>
<dbReference type="PANTHER" id="PTHR33116:SF78">
    <property type="entry name" value="OS12G0587133 PROTEIN"/>
    <property type="match status" value="1"/>
</dbReference>
<comment type="caution">
    <text evidence="2">The sequence shown here is derived from an EMBL/GenBank/DDBJ whole genome shotgun (WGS) entry which is preliminary data.</text>
</comment>
<evidence type="ECO:0000259" key="1">
    <source>
        <dbReference type="Pfam" id="PF00078"/>
    </source>
</evidence>
<sequence length="566" mass="64794">MANSHRRRNCLSKIKINGTWLIEEQDIKGGAVSAFKDLLTDHGDWHPTLEGLKFDRIDVEEAARLEEVFTEEEVFSVLSDLNGDKALGPDGFSLSFCQFNWDFVNEEVMGFLKEFHEHLLANRLKKVVGKVVSSAQNAFVEGRQILDAALIANEAIDSLLKWNESGNGFWGEVDWLDFLVHFHINVFGFDQWHPVGFFNSSRGLRQGDPLSPYLFVIGMEALSRLIFRAVREGGYLSGCKIKEKSGDEVLVSHLLFADDTLVFCEASQDQMTYLSWLLMWFDVISVGRLPTSYLGLPLGAHHKSVVVWDGVEESFRKRLAMWKGQFISKGGRNTLIQSTLSNMPIYLMSLLRIPRVVSLRLEKIQRDFLWGGGALERKSHLVKWDTEVGEEEGGWYTREVREGIGVGLWKEIRKEGSLLQNKVVFSVGDGRKVKFWKDNWCGNFALCNSFPSLYAFASYKEAWLVELWDSLGEEGVWSPRFSRPFNDWEVEEVERLLLTIRGRRLNPHLEDRVLWKETKDEIFSVKSLYTALVSRSVVQFPNSIIWSPCVPTKVGFFAWKPLGVRC</sequence>
<dbReference type="EMBL" id="QGNW01001714">
    <property type="protein sequence ID" value="RVW32493.1"/>
    <property type="molecule type" value="Genomic_DNA"/>
</dbReference>
<evidence type="ECO:0000313" key="3">
    <source>
        <dbReference type="Proteomes" id="UP000288805"/>
    </source>
</evidence>
<dbReference type="AlphaFoldDB" id="A0A438DAK6"/>
<organism evidence="2 3">
    <name type="scientific">Vitis vinifera</name>
    <name type="common">Grape</name>
    <dbReference type="NCBI Taxonomy" id="29760"/>
    <lineage>
        <taxon>Eukaryota</taxon>
        <taxon>Viridiplantae</taxon>
        <taxon>Streptophyta</taxon>
        <taxon>Embryophyta</taxon>
        <taxon>Tracheophyta</taxon>
        <taxon>Spermatophyta</taxon>
        <taxon>Magnoliopsida</taxon>
        <taxon>eudicotyledons</taxon>
        <taxon>Gunneridae</taxon>
        <taxon>Pentapetalae</taxon>
        <taxon>rosids</taxon>
        <taxon>Vitales</taxon>
        <taxon>Vitaceae</taxon>
        <taxon>Viteae</taxon>
        <taxon>Vitis</taxon>
    </lineage>
</organism>
<feature type="domain" description="Reverse transcriptase" evidence="1">
    <location>
        <begin position="118"/>
        <end position="275"/>
    </location>
</feature>
<dbReference type="Pfam" id="PF00078">
    <property type="entry name" value="RVT_1"/>
    <property type="match status" value="1"/>
</dbReference>
<accession>A0A438DAK6</accession>
<dbReference type="InterPro" id="IPR000477">
    <property type="entry name" value="RT_dom"/>
</dbReference>
<reference evidence="2 3" key="1">
    <citation type="journal article" date="2018" name="PLoS Genet.">
        <title>Population sequencing reveals clonal diversity and ancestral inbreeding in the grapevine cultivar Chardonnay.</title>
        <authorList>
            <person name="Roach M.J."/>
            <person name="Johnson D.L."/>
            <person name="Bohlmann J."/>
            <person name="van Vuuren H.J."/>
            <person name="Jones S.J."/>
            <person name="Pretorius I.S."/>
            <person name="Schmidt S.A."/>
            <person name="Borneman A.R."/>
        </authorList>
    </citation>
    <scope>NUCLEOTIDE SEQUENCE [LARGE SCALE GENOMIC DNA]</scope>
    <source>
        <strain evidence="3">cv. Chardonnay</strain>
        <tissue evidence="2">Leaf</tissue>
    </source>
</reference>
<name>A0A438DAK6_VITVI</name>